<name>A0A1H5BUH2_TSUTY</name>
<sequence>MAPEPEPFLRIKLTADADAPFTVMFEPSGMTYDFSGGQFMVADVVEPRGNELEIAHWQGGVSVWAPGGVITRDADGQELHRLD</sequence>
<keyword evidence="2" id="KW-1185">Reference proteome</keyword>
<dbReference type="RefSeq" id="WP_139286319.1">
    <property type="nucleotide sequence ID" value="NZ_CBDRGN010000002.1"/>
</dbReference>
<accession>A0A1H5BUH2</accession>
<dbReference type="AlphaFoldDB" id="A0A1H5BUH2"/>
<evidence type="ECO:0000313" key="1">
    <source>
        <dbReference type="EMBL" id="SED58036.1"/>
    </source>
</evidence>
<protein>
    <submittedName>
        <fullName evidence="1">Uncharacterized protein</fullName>
    </submittedName>
</protein>
<organism evidence="1 2">
    <name type="scientific">Tsukamurella tyrosinosolvens</name>
    <dbReference type="NCBI Taxonomy" id="57704"/>
    <lineage>
        <taxon>Bacteria</taxon>
        <taxon>Bacillati</taxon>
        <taxon>Actinomycetota</taxon>
        <taxon>Actinomycetes</taxon>
        <taxon>Mycobacteriales</taxon>
        <taxon>Tsukamurellaceae</taxon>
        <taxon>Tsukamurella</taxon>
    </lineage>
</organism>
<dbReference type="OrthoDB" id="3699905at2"/>
<evidence type="ECO:0000313" key="2">
    <source>
        <dbReference type="Proteomes" id="UP000182241"/>
    </source>
</evidence>
<dbReference type="Proteomes" id="UP000182241">
    <property type="component" value="Unassembled WGS sequence"/>
</dbReference>
<proteinExistence type="predicted"/>
<dbReference type="EMBL" id="FNSA01000003">
    <property type="protein sequence ID" value="SED58036.1"/>
    <property type="molecule type" value="Genomic_DNA"/>
</dbReference>
<reference evidence="2" key="1">
    <citation type="submission" date="2016-10" db="EMBL/GenBank/DDBJ databases">
        <authorList>
            <person name="Varghese N."/>
            <person name="Submissions S."/>
        </authorList>
    </citation>
    <scope>NUCLEOTIDE SEQUENCE [LARGE SCALE GENOMIC DNA]</scope>
    <source>
        <strain evidence="2">DSM 44234</strain>
    </source>
</reference>
<gene>
    <name evidence="1" type="ORF">SAMN04489793_5235</name>
</gene>